<comment type="subcellular location">
    <subcellularLocation>
        <location evidence="1">Host cell</location>
    </subcellularLocation>
    <subcellularLocation>
        <location evidence="2">Secreted</location>
    </subcellularLocation>
</comment>
<keyword evidence="4" id="KW-1133">Transmembrane helix</keyword>
<dbReference type="GO" id="GO:0005576">
    <property type="term" value="C:extracellular region"/>
    <property type="evidence" value="ECO:0007669"/>
    <property type="project" value="UniProtKB-SubCell"/>
</dbReference>
<dbReference type="InterPro" id="IPR027417">
    <property type="entry name" value="P-loop_NTPase"/>
</dbReference>
<organism evidence="6 7">
    <name type="scientific">Thraustotheca clavata</name>
    <dbReference type="NCBI Taxonomy" id="74557"/>
    <lineage>
        <taxon>Eukaryota</taxon>
        <taxon>Sar</taxon>
        <taxon>Stramenopiles</taxon>
        <taxon>Oomycota</taxon>
        <taxon>Saprolegniomycetes</taxon>
        <taxon>Saprolegniales</taxon>
        <taxon>Achlyaceae</taxon>
        <taxon>Thraustotheca</taxon>
    </lineage>
</organism>
<evidence type="ECO:0000256" key="4">
    <source>
        <dbReference type="SAM" id="Phobius"/>
    </source>
</evidence>
<feature type="transmembrane region" description="Helical" evidence="4">
    <location>
        <begin position="244"/>
        <end position="265"/>
    </location>
</feature>
<proteinExistence type="predicted"/>
<dbReference type="CDD" id="cd00267">
    <property type="entry name" value="ABC_ATPase"/>
    <property type="match status" value="1"/>
</dbReference>
<dbReference type="OrthoDB" id="121944at2759"/>
<keyword evidence="4" id="KW-0472">Membrane</keyword>
<name>A0A1V9YJW1_9STRA</name>
<evidence type="ECO:0000256" key="3">
    <source>
        <dbReference type="ARBA" id="ARBA00022525"/>
    </source>
</evidence>
<dbReference type="Pfam" id="PF20147">
    <property type="entry name" value="Crinkler"/>
    <property type="match status" value="1"/>
</dbReference>
<evidence type="ECO:0000256" key="2">
    <source>
        <dbReference type="ARBA" id="ARBA00004613"/>
    </source>
</evidence>
<dbReference type="AlphaFoldDB" id="A0A1V9YJW1"/>
<evidence type="ECO:0000256" key="1">
    <source>
        <dbReference type="ARBA" id="ARBA00004340"/>
    </source>
</evidence>
<keyword evidence="4" id="KW-0812">Transmembrane</keyword>
<keyword evidence="3" id="KW-0964">Secreted</keyword>
<comment type="caution">
    <text evidence="6">The sequence shown here is derived from an EMBL/GenBank/DDBJ whole genome shotgun (WGS) entry which is preliminary data.</text>
</comment>
<dbReference type="InterPro" id="IPR045379">
    <property type="entry name" value="Crinkler_N"/>
</dbReference>
<protein>
    <submittedName>
        <fullName evidence="6">Crinkler (CRN) family protein</fullName>
    </submittedName>
</protein>
<dbReference type="Proteomes" id="UP000243217">
    <property type="component" value="Unassembled WGS sequence"/>
</dbReference>
<dbReference type="SUPFAM" id="SSF52540">
    <property type="entry name" value="P-loop containing nucleoside triphosphate hydrolases"/>
    <property type="match status" value="1"/>
</dbReference>
<evidence type="ECO:0000313" key="6">
    <source>
        <dbReference type="EMBL" id="OQR86000.1"/>
    </source>
</evidence>
<sequence>MEMKLWCVVVDEVIPLYVTMKPNDICMYDLKKAIKRELPHVITCDAAQLILYLALKDNEWITDDLSGLNEVTSNAKNIMNTYESLSHYFNFKEKGTYPQCGQFKTTHILVVRPTTTQATVVPASVPNAYQNQAIVPADAPNPIQNQAIAPGMVPVDTLVEVRHPIFLPVSIKAEIYELPNWPVNSVIDLPSLYSFMQDYGGCTMNGKLYWRLEVKQVVSILIDGWFRKSTPNNFNVNANRKACLLGSPGVGKSTLLCIIAFYLALMRNKIIIFYRRVFKVKQGNCLLCFIPNNDQVVFQAIRNCSTSRAIEFYGIHTRQHGMKNVWLFLDGIIYNTIPEGLLTFMLLATSQQVYLKPQAEVDAYGCLLPCWSKENLISMGESVHGYTREQMEERFYYSGGIARLFTYPMIKLIKDSITSAVKLVDDPKVTYNQKTVTSISDTQVDRLRH</sequence>
<dbReference type="EMBL" id="JNBS01003582">
    <property type="protein sequence ID" value="OQR86000.1"/>
    <property type="molecule type" value="Genomic_DNA"/>
</dbReference>
<gene>
    <name evidence="6" type="ORF">THRCLA_22987</name>
</gene>
<dbReference type="GO" id="GO:0043657">
    <property type="term" value="C:host cell"/>
    <property type="evidence" value="ECO:0007669"/>
    <property type="project" value="UniProtKB-SubCell"/>
</dbReference>
<feature type="domain" description="Crinkler effector protein N-terminal" evidence="5">
    <location>
        <begin position="3"/>
        <end position="111"/>
    </location>
</feature>
<feature type="non-terminal residue" evidence="6">
    <location>
        <position position="449"/>
    </location>
</feature>
<keyword evidence="7" id="KW-1185">Reference proteome</keyword>
<reference evidence="6 7" key="1">
    <citation type="journal article" date="2014" name="Genome Biol. Evol.">
        <title>The secreted proteins of Achlya hypogyna and Thraustotheca clavata identify the ancestral oomycete secretome and reveal gene acquisitions by horizontal gene transfer.</title>
        <authorList>
            <person name="Misner I."/>
            <person name="Blouin N."/>
            <person name="Leonard G."/>
            <person name="Richards T.A."/>
            <person name="Lane C.E."/>
        </authorList>
    </citation>
    <scope>NUCLEOTIDE SEQUENCE [LARGE SCALE GENOMIC DNA]</scope>
    <source>
        <strain evidence="6 7">ATCC 34112</strain>
    </source>
</reference>
<evidence type="ECO:0000259" key="5">
    <source>
        <dbReference type="Pfam" id="PF20147"/>
    </source>
</evidence>
<accession>A0A1V9YJW1</accession>
<evidence type="ECO:0000313" key="7">
    <source>
        <dbReference type="Proteomes" id="UP000243217"/>
    </source>
</evidence>